<dbReference type="PROSITE" id="PS50222">
    <property type="entry name" value="EF_HAND_2"/>
    <property type="match status" value="2"/>
</dbReference>
<dbReference type="Proteomes" id="UP001165060">
    <property type="component" value="Unassembled WGS sequence"/>
</dbReference>
<dbReference type="SMART" id="SM00054">
    <property type="entry name" value="EFh"/>
    <property type="match status" value="2"/>
</dbReference>
<feature type="compositionally biased region" description="Polar residues" evidence="2">
    <location>
        <begin position="1274"/>
        <end position="1285"/>
    </location>
</feature>
<name>A0ABQ6MI95_9STRA</name>
<feature type="region of interest" description="Disordered" evidence="2">
    <location>
        <begin position="257"/>
        <end position="287"/>
    </location>
</feature>
<feature type="region of interest" description="Disordered" evidence="2">
    <location>
        <begin position="1859"/>
        <end position="1896"/>
    </location>
</feature>
<sequence length="2178" mass="237116">MLHQEQKRRLDKMSKLSETYTNPPTPGTKSGRVVASKLTSRKREEKNKLLERGKRQMEASRMARRSSQTKTNLTKEKERDRLKRTMREIEEARLRDLREDERRRAAAAERRKMRPQWRGVLDSEPEPVIPPPSSASRELRIKVQTNELQRAAEDALAPSTSFDVTEDIGMSDLKRRYTEIFRTLDRNSDGVVTPREIILALRKNPSLAAELHIAADIHEGASRDALMDYFHELDKNQDDEVSLEEFVDFHVKRYEEHHAQDPPPSLLTEFPASPSPPSSPEPDPRASLIDDKLREVNDLFERMLSVSDKVEKQLAEKPREVVVERRHYDYSSDRAPAPAPAPASARARAYSPPPSPKRSAPKPVPAHAPPKSLERMLQSVEADVRSLAPGSAAAIDTVPGHVRAAIDHGVNASPARVMVSKQQRSFVSSSSSSSPPRKSPASSPSRKPVAAPARAQAPAPVRAKKAPNPTSPSASRAPAAAAPPSKYSVLHLMGHVGVGSPVASPAPSPYASPNPAAASPYASPLNSSPSPRKNASADPALDDDYDAQAELMLSIPNTLSVVRGTPLKSPKSPAAPLSSPVPGRVESPTANDDDEDDYGSDDYEEEYEDDEPEKSPAPQKTPPKKSPKKSPNSSNKKKAKKEKAPPPPSSSPPSSPPSSAPSSAPSSPSSSSSASTSFSSAVSSLPPPSPPRLTPSELQQRLLSELALQEALSEQLLHLGSVESAQQAAAANAETARVAEGWRREREEMVKAEELRNQQHAYEMALHEAVEGMRRRREEELAELGVGVGVGARHPSSPQTNAPAQLSVPQPLNLDSSSSSAEPAPTSQSMYSDDFEASMSGAASPPPAASTSGDPLATYRREHAIAARAKQKQEERVLKIKENAVKEVAAAKLEAAKKMPEAERRVEERKIRRMKKAALADINRERWALRGKHYREESAFTRIVTGAAPNAPDAYSAAFDLGPGSDDDLDLDQGDALMRMNFYASQQRPAMDPGSLSASLTEAEGPEIAAMRKKVAALQKKKALAEQLISMKKRGGTEAAADALREEERLTEALVRQALDGRTGPVVRRDSVVSQMSVATEDDYGSDSFEDWDDNKSVMSQRSQRSNRSNRSNRSRGSRSRPPAAPLPVARNDSIASVTSAVASEEIEGEKDNSDESEFMSSVEDDSDALLRRHDSVAMEVAEEGEVEREAEEVGNGSFAETSMSGAGTERSRGFAGAGTSRRSMASEVSDNNTYAMESFESFGGAPLQEGKPAAHLEISVPGDNGFGDRGNVGTLTAPTTLQSAKSSFRGKSPKGGSRSKSPARDKENDRERSRDNLDDSDATDASMESIKLRVRELQRQVDRKMKEQRKREERARLEAMELELMAQLEMEPAQISHMQMQGQGAGSVKSNRSRGGRSGAGSVREETFAGAGSVGSVREETFAASVGEVVGSPSLASPGPSLSASALSNSAFGRGLAEVNEALVKAASGVQKEGAEGGEEAEAEAEEASAVDSDSFRSRDSGNGTESDDEAAVRRTARREERDKAASLVQSRIRGVQGRSEFHHRRAVVDRMVRKAREEEREKAVLKEYELQVERAKETEAGEDQEASFDGGEGASFDAGEESNNSEQEDAVARMVATALEAASVAIAESESSFGAGVNGSLDEDGEASSDASRDVASIVENALYEDSFASVGESANFDSLLSSMAEEHAENATMAMQATEAAVEAIAKVATDVFVGNVVDSMFEGEDGGWKELLGEESKKRRKEGKAALVLQKSERGRTARGKVEEMRAEKRAREVEMEMGRLEREREEKAEREREAEKRRKEETERVKVLAEMRRETGAAKLQAMARGRADRKVVEGMREERGKEEAERIRVSVKEKAEREAEAARESIKMREKERKEKDAMEKKKELQEGLRQREIRSEKIAKEMMREMLEQEVEFPAAAEFDFAARDAEYQERLLGLLKWDEMTKFYRLDKKERKKKGAAGKESYIAFDYGGGMDVSESLSGSLGSLMSLSGFVGGEGGDAYGGGEGAGGRVQALPLELFLALETERAESGTMAEGEEAEGVKEGIQMRNKAVFDGVNDVIADIVEEFEDTEGRKNRPVVIGNIARHIGSELRIDRREVDRRLKRGVGGGAVFGVYGDKVGGDEEWAIYMRESEDIVKKDVVTDILQMEVMEAIDEMVELYLEKKKGGGGEGG</sequence>
<dbReference type="InterPro" id="IPR002048">
    <property type="entry name" value="EF_hand_dom"/>
</dbReference>
<feature type="region of interest" description="Disordered" evidence="2">
    <location>
        <begin position="1573"/>
        <end position="1610"/>
    </location>
</feature>
<feature type="region of interest" description="Disordered" evidence="2">
    <location>
        <begin position="1785"/>
        <end position="1805"/>
    </location>
</feature>
<reference evidence="4 5" key="1">
    <citation type="journal article" date="2023" name="Commun. Biol.">
        <title>Genome analysis of Parmales, the sister group of diatoms, reveals the evolutionary specialization of diatoms from phago-mixotrophs to photoautotrophs.</title>
        <authorList>
            <person name="Ban H."/>
            <person name="Sato S."/>
            <person name="Yoshikawa S."/>
            <person name="Yamada K."/>
            <person name="Nakamura Y."/>
            <person name="Ichinomiya M."/>
            <person name="Sato N."/>
            <person name="Blanc-Mathieu R."/>
            <person name="Endo H."/>
            <person name="Kuwata A."/>
            <person name="Ogata H."/>
        </authorList>
    </citation>
    <scope>NUCLEOTIDE SEQUENCE [LARGE SCALE GENOMIC DNA]</scope>
</reference>
<dbReference type="InterPro" id="IPR018247">
    <property type="entry name" value="EF_Hand_1_Ca_BS"/>
</dbReference>
<feature type="region of interest" description="Disordered" evidence="2">
    <location>
        <begin position="1635"/>
        <end position="1654"/>
    </location>
</feature>
<evidence type="ECO:0000256" key="1">
    <source>
        <dbReference type="ARBA" id="ARBA00022837"/>
    </source>
</evidence>
<feature type="compositionally biased region" description="Low complexity" evidence="2">
    <location>
        <begin position="816"/>
        <end position="829"/>
    </location>
</feature>
<keyword evidence="1" id="KW-0106">Calcium</keyword>
<feature type="region of interest" description="Disordered" evidence="2">
    <location>
        <begin position="562"/>
        <end position="698"/>
    </location>
</feature>
<feature type="compositionally biased region" description="Low complexity" evidence="2">
    <location>
        <begin position="513"/>
        <end position="531"/>
    </location>
</feature>
<dbReference type="SUPFAM" id="SSF47473">
    <property type="entry name" value="EF-hand"/>
    <property type="match status" value="1"/>
</dbReference>
<dbReference type="PROSITE" id="PS00018">
    <property type="entry name" value="EF_HAND_1"/>
    <property type="match status" value="2"/>
</dbReference>
<evidence type="ECO:0000256" key="2">
    <source>
        <dbReference type="SAM" id="MobiDB-lite"/>
    </source>
</evidence>
<feature type="domain" description="EF-hand" evidence="3">
    <location>
        <begin position="221"/>
        <end position="256"/>
    </location>
</feature>
<dbReference type="Pfam" id="PF13499">
    <property type="entry name" value="EF-hand_7"/>
    <property type="match status" value="1"/>
</dbReference>
<feature type="compositionally biased region" description="Polar residues" evidence="2">
    <location>
        <begin position="1221"/>
        <end position="1230"/>
    </location>
</feature>
<feature type="compositionally biased region" description="Basic and acidic residues" evidence="2">
    <location>
        <begin position="73"/>
        <end position="82"/>
    </location>
</feature>
<feature type="region of interest" description="Disordered" evidence="2">
    <location>
        <begin position="497"/>
        <end position="549"/>
    </location>
</feature>
<dbReference type="InterPro" id="IPR011992">
    <property type="entry name" value="EF-hand-dom_pair"/>
</dbReference>
<dbReference type="EMBL" id="BRYB01000279">
    <property type="protein sequence ID" value="GMI26890.1"/>
    <property type="molecule type" value="Genomic_DNA"/>
</dbReference>
<comment type="caution">
    <text evidence="4">The sequence shown here is derived from an EMBL/GenBank/DDBJ whole genome shotgun (WGS) entry which is preliminary data.</text>
</comment>
<proteinExistence type="predicted"/>
<feature type="compositionally biased region" description="Acidic residues" evidence="2">
    <location>
        <begin position="591"/>
        <end position="612"/>
    </location>
</feature>
<accession>A0ABQ6MI95</accession>
<feature type="region of interest" description="Disordered" evidence="2">
    <location>
        <begin position="787"/>
        <end position="855"/>
    </location>
</feature>
<feature type="compositionally biased region" description="Low complexity" evidence="2">
    <location>
        <begin position="660"/>
        <end position="684"/>
    </location>
</feature>
<feature type="compositionally biased region" description="Low complexity" evidence="2">
    <location>
        <begin position="566"/>
        <end position="580"/>
    </location>
</feature>
<dbReference type="CDD" id="cd00051">
    <property type="entry name" value="EFh"/>
    <property type="match status" value="1"/>
</dbReference>
<dbReference type="InterPro" id="IPR000048">
    <property type="entry name" value="IQ_motif_EF-hand-BS"/>
</dbReference>
<feature type="compositionally biased region" description="Basic and acidic residues" evidence="2">
    <location>
        <begin position="1303"/>
        <end position="1318"/>
    </location>
</feature>
<feature type="region of interest" description="Disordered" evidence="2">
    <location>
        <begin position="1469"/>
        <end position="1542"/>
    </location>
</feature>
<organism evidence="4 5">
    <name type="scientific">Tetraparma gracilis</name>
    <dbReference type="NCBI Taxonomy" id="2962635"/>
    <lineage>
        <taxon>Eukaryota</taxon>
        <taxon>Sar</taxon>
        <taxon>Stramenopiles</taxon>
        <taxon>Ochrophyta</taxon>
        <taxon>Bolidophyceae</taxon>
        <taxon>Parmales</taxon>
        <taxon>Triparmaceae</taxon>
        <taxon>Tetraparma</taxon>
    </lineage>
</organism>
<evidence type="ECO:0000313" key="4">
    <source>
        <dbReference type="EMBL" id="GMI26890.1"/>
    </source>
</evidence>
<feature type="compositionally biased region" description="Acidic residues" evidence="2">
    <location>
        <begin position="1145"/>
        <end position="1168"/>
    </location>
</feature>
<evidence type="ECO:0000313" key="5">
    <source>
        <dbReference type="Proteomes" id="UP001165060"/>
    </source>
</evidence>
<protein>
    <recommendedName>
        <fullName evidence="3">EF-hand domain-containing protein</fullName>
    </recommendedName>
</protein>
<feature type="compositionally biased region" description="Basic and acidic residues" evidence="2">
    <location>
        <begin position="1331"/>
        <end position="1355"/>
    </location>
</feature>
<feature type="compositionally biased region" description="Low complexity" evidence="2">
    <location>
        <begin position="1100"/>
        <end position="1110"/>
    </location>
</feature>
<feature type="compositionally biased region" description="Basic and acidic residues" evidence="2">
    <location>
        <begin position="1"/>
        <end position="15"/>
    </location>
</feature>
<feature type="compositionally biased region" description="Acidic residues" evidence="2">
    <location>
        <begin position="1477"/>
        <end position="1490"/>
    </location>
</feature>
<dbReference type="PROSITE" id="PS50096">
    <property type="entry name" value="IQ"/>
    <property type="match status" value="3"/>
</dbReference>
<dbReference type="SMART" id="SM00015">
    <property type="entry name" value="IQ"/>
    <property type="match status" value="3"/>
</dbReference>
<feature type="region of interest" description="Disordered" evidence="2">
    <location>
        <begin position="418"/>
        <end position="484"/>
    </location>
</feature>
<evidence type="ECO:0000259" key="3">
    <source>
        <dbReference type="PROSITE" id="PS50222"/>
    </source>
</evidence>
<gene>
    <name evidence="4" type="ORF">TeGR_g1782</name>
</gene>
<feature type="region of interest" description="Disordered" evidence="2">
    <location>
        <begin position="1244"/>
        <end position="1355"/>
    </location>
</feature>
<feature type="compositionally biased region" description="Low complexity" evidence="2">
    <location>
        <begin position="1286"/>
        <end position="1301"/>
    </location>
</feature>
<feature type="non-terminal residue" evidence="4">
    <location>
        <position position="2178"/>
    </location>
</feature>
<feature type="compositionally biased region" description="Pro residues" evidence="2">
    <location>
        <begin position="645"/>
        <end position="659"/>
    </location>
</feature>
<dbReference type="Gene3D" id="1.10.238.10">
    <property type="entry name" value="EF-hand"/>
    <property type="match status" value="1"/>
</dbReference>
<feature type="compositionally biased region" description="Polar residues" evidence="2">
    <location>
        <begin position="796"/>
        <end position="815"/>
    </location>
</feature>
<feature type="region of interest" description="Disordered" evidence="2">
    <location>
        <begin position="326"/>
        <end position="382"/>
    </location>
</feature>
<feature type="region of interest" description="Disordered" evidence="2">
    <location>
        <begin position="1376"/>
        <end position="1415"/>
    </location>
</feature>
<feature type="compositionally biased region" description="Basic and acidic residues" evidence="2">
    <location>
        <begin position="41"/>
        <end position="58"/>
    </location>
</feature>
<feature type="region of interest" description="Disordered" evidence="2">
    <location>
        <begin position="1078"/>
        <end position="1230"/>
    </location>
</feature>
<keyword evidence="5" id="KW-1185">Reference proteome</keyword>
<feature type="region of interest" description="Disordered" evidence="2">
    <location>
        <begin position="1"/>
        <end position="82"/>
    </location>
</feature>
<feature type="compositionally biased region" description="Pro residues" evidence="2">
    <location>
        <begin position="351"/>
        <end position="368"/>
    </location>
</feature>
<feature type="domain" description="EF-hand" evidence="3">
    <location>
        <begin position="172"/>
        <end position="207"/>
    </location>
</feature>
<feature type="compositionally biased region" description="Acidic residues" evidence="2">
    <location>
        <begin position="1181"/>
        <end position="1193"/>
    </location>
</feature>
<feature type="compositionally biased region" description="Acidic residues" evidence="2">
    <location>
        <begin position="1080"/>
        <end position="1093"/>
    </location>
</feature>
<feature type="compositionally biased region" description="Low complexity" evidence="2">
    <location>
        <begin position="419"/>
        <end position="484"/>
    </location>
</feature>